<organism evidence="1 2">
    <name type="scientific">Bacillus subtilis subsp. subtilis</name>
    <dbReference type="NCBI Taxonomy" id="135461"/>
    <lineage>
        <taxon>Bacteria</taxon>
        <taxon>Bacillati</taxon>
        <taxon>Bacillota</taxon>
        <taxon>Bacilli</taxon>
        <taxon>Bacillales</taxon>
        <taxon>Bacillaceae</taxon>
        <taxon>Bacillus</taxon>
    </lineage>
</organism>
<protein>
    <recommendedName>
        <fullName evidence="3">Phage protein</fullName>
    </recommendedName>
</protein>
<dbReference type="Proteomes" id="UP000031970">
    <property type="component" value="Unassembled WGS sequence"/>
</dbReference>
<evidence type="ECO:0008006" key="3">
    <source>
        <dbReference type="Google" id="ProtNLM"/>
    </source>
</evidence>
<proteinExistence type="predicted"/>
<sequence length="99" mass="11013">MEGVTADDIAAWIAEAEAESGLTAEENENAVLFLALAIAYETIASDAARFFSFQDGEESVDKTNIFANYMQLGKDARKDYRKAYRRSGGQMHPKRADDR</sequence>
<dbReference type="AlphaFoldDB" id="A0ABD3ZQ95"/>
<accession>A0ABD3ZQ95</accession>
<gene>
    <name evidence="1" type="ORF">B4067_1341</name>
</gene>
<comment type="caution">
    <text evidence="1">The sequence shown here is derived from an EMBL/GenBank/DDBJ whole genome shotgun (WGS) entry which is preliminary data.</text>
</comment>
<dbReference type="EMBL" id="JSXS01000125">
    <property type="protein sequence ID" value="KIL30407.1"/>
    <property type="molecule type" value="Genomic_DNA"/>
</dbReference>
<evidence type="ECO:0000313" key="1">
    <source>
        <dbReference type="EMBL" id="KIL30407.1"/>
    </source>
</evidence>
<name>A0ABD3ZQ95_BACIU</name>
<evidence type="ECO:0000313" key="2">
    <source>
        <dbReference type="Proteomes" id="UP000031970"/>
    </source>
</evidence>
<reference evidence="1 2" key="1">
    <citation type="submission" date="2014-11" db="EMBL/GenBank/DDBJ databases">
        <title>Draft Genome Sequences of Nine Bacillus subtilis Strains that Form Spores with High Heat-Resistance.</title>
        <authorList>
            <person name="Krawcyk A.O."/>
            <person name="Berendsen E.M."/>
            <person name="de Jong A."/>
            <person name="Holsappel S."/>
            <person name="Eijlander R.T."/>
            <person name="Wells-Bennik M."/>
            <person name="Kuipers O.P."/>
        </authorList>
    </citation>
    <scope>NUCLEOTIDE SEQUENCE [LARGE SCALE GENOMIC DNA]</scope>
    <source>
        <strain evidence="1 2">B4067</strain>
    </source>
</reference>